<evidence type="ECO:0000259" key="3">
    <source>
        <dbReference type="Pfam" id="PF02931"/>
    </source>
</evidence>
<dbReference type="AlphaFoldDB" id="A0A6J1N900"/>
<dbReference type="GO" id="GO:0005230">
    <property type="term" value="F:extracellular ligand-gated monoatomic ion channel activity"/>
    <property type="evidence" value="ECO:0007669"/>
    <property type="project" value="InterPro"/>
</dbReference>
<dbReference type="Proteomes" id="UP001652582">
    <property type="component" value="Chromosome 25"/>
</dbReference>
<keyword evidence="1" id="KW-0472">Membrane</keyword>
<keyword evidence="4" id="KW-1185">Reference proteome</keyword>
<dbReference type="GO" id="GO:0016020">
    <property type="term" value="C:membrane"/>
    <property type="evidence" value="ECO:0007669"/>
    <property type="project" value="InterPro"/>
</dbReference>
<evidence type="ECO:0000256" key="2">
    <source>
        <dbReference type="SAM" id="SignalP"/>
    </source>
</evidence>
<proteinExistence type="predicted"/>
<evidence type="ECO:0000313" key="5">
    <source>
        <dbReference type="RefSeq" id="XP_023941488.2"/>
    </source>
</evidence>
<dbReference type="Pfam" id="PF02931">
    <property type="entry name" value="Neur_chan_LBD"/>
    <property type="match status" value="1"/>
</dbReference>
<sequence>MVTKMLVIIALMFINLPLNNAIDNDAKTYVHMEQKLHSDLFKGYAKYKSPSTNVTTIKLRFILRYFWFDENEEEFFIHTWAYLSWKDPRLTWKPEDYENIQQTLVRSMSIWGPPYLFSNVKYSFDEFGVEQLSSWRCTLRNSGSVRAVIQLTLRTSCKSKINNWPYDIQYCSFKFVPNPFKRLLSGQSTRYRDKVLYDYPSKHGLAVLLELSYASGWDILDYNTSYERTNTSMYYLEFNFLVERQASSYATIVIVPAIALAVFTLCSMFLDVRHNVRILIACFSFLSHVSLLEILSFFVPRKAVESPLILSFICSSIIITACIIFLTIALNSVLRMKISPTSKIVGFNEQILGTALKYFIFPKWEVDLNVGTDDLNSLAKTRITFVSIVNSLFIYLFTFVYLILYCIYMPRPTSNLVL</sequence>
<feature type="transmembrane region" description="Helical" evidence="1">
    <location>
        <begin position="310"/>
        <end position="334"/>
    </location>
</feature>
<dbReference type="GeneID" id="112048250"/>
<evidence type="ECO:0000256" key="1">
    <source>
        <dbReference type="SAM" id="Phobius"/>
    </source>
</evidence>
<dbReference type="CDD" id="cd18989">
    <property type="entry name" value="LGIC_ECD_cation"/>
    <property type="match status" value="1"/>
</dbReference>
<keyword evidence="1" id="KW-1133">Transmembrane helix</keyword>
<feature type="chain" id="PRO_5045507114" evidence="2">
    <location>
        <begin position="22"/>
        <end position="418"/>
    </location>
</feature>
<keyword evidence="1" id="KW-0812">Transmembrane</keyword>
<dbReference type="OrthoDB" id="5975154at2759"/>
<feature type="transmembrane region" description="Helical" evidence="1">
    <location>
        <begin position="246"/>
        <end position="266"/>
    </location>
</feature>
<dbReference type="InterPro" id="IPR036734">
    <property type="entry name" value="Neur_chan_lig-bd_sf"/>
</dbReference>
<feature type="transmembrane region" description="Helical" evidence="1">
    <location>
        <begin position="278"/>
        <end position="298"/>
    </location>
</feature>
<evidence type="ECO:0000313" key="4">
    <source>
        <dbReference type="Proteomes" id="UP001652582"/>
    </source>
</evidence>
<dbReference type="InterPro" id="IPR006202">
    <property type="entry name" value="Neur_chan_lig-bd"/>
</dbReference>
<dbReference type="Gene3D" id="2.70.170.10">
    <property type="entry name" value="Neurotransmitter-gated ion-channel ligand-binding domain"/>
    <property type="match status" value="1"/>
</dbReference>
<dbReference type="InterPro" id="IPR006201">
    <property type="entry name" value="Neur_channel"/>
</dbReference>
<keyword evidence="2" id="KW-0732">Signal</keyword>
<dbReference type="KEGG" id="bany:112048250"/>
<protein>
    <submittedName>
        <fullName evidence="5">Neuronal acetylcholine receptor subunit alpha-4-like</fullName>
    </submittedName>
</protein>
<dbReference type="PANTHER" id="PTHR18945">
    <property type="entry name" value="NEUROTRANSMITTER GATED ION CHANNEL"/>
    <property type="match status" value="1"/>
</dbReference>
<dbReference type="SUPFAM" id="SSF63712">
    <property type="entry name" value="Nicotinic receptor ligand binding domain-like"/>
    <property type="match status" value="1"/>
</dbReference>
<reference evidence="5" key="1">
    <citation type="submission" date="2025-08" db="UniProtKB">
        <authorList>
            <consortium name="RefSeq"/>
        </authorList>
    </citation>
    <scope>IDENTIFICATION</scope>
</reference>
<gene>
    <name evidence="5" type="primary">LOC112048250</name>
</gene>
<organism evidence="4 5">
    <name type="scientific">Bicyclus anynana</name>
    <name type="common">Squinting bush brown butterfly</name>
    <dbReference type="NCBI Taxonomy" id="110368"/>
    <lineage>
        <taxon>Eukaryota</taxon>
        <taxon>Metazoa</taxon>
        <taxon>Ecdysozoa</taxon>
        <taxon>Arthropoda</taxon>
        <taxon>Hexapoda</taxon>
        <taxon>Insecta</taxon>
        <taxon>Pterygota</taxon>
        <taxon>Neoptera</taxon>
        <taxon>Endopterygota</taxon>
        <taxon>Lepidoptera</taxon>
        <taxon>Glossata</taxon>
        <taxon>Ditrysia</taxon>
        <taxon>Papilionoidea</taxon>
        <taxon>Nymphalidae</taxon>
        <taxon>Satyrinae</taxon>
        <taxon>Satyrini</taxon>
        <taxon>Mycalesina</taxon>
        <taxon>Bicyclus</taxon>
    </lineage>
</organism>
<accession>A0A6J1N900</accession>
<dbReference type="RefSeq" id="XP_023941488.2">
    <property type="nucleotide sequence ID" value="XM_024085720.2"/>
</dbReference>
<feature type="signal peptide" evidence="2">
    <location>
        <begin position="1"/>
        <end position="21"/>
    </location>
</feature>
<feature type="transmembrane region" description="Helical" evidence="1">
    <location>
        <begin position="385"/>
        <end position="410"/>
    </location>
</feature>
<dbReference type="GO" id="GO:0004888">
    <property type="term" value="F:transmembrane signaling receptor activity"/>
    <property type="evidence" value="ECO:0007669"/>
    <property type="project" value="InterPro"/>
</dbReference>
<feature type="domain" description="Neurotransmitter-gated ion-channel ligand-binding" evidence="3">
    <location>
        <begin position="33"/>
        <end position="182"/>
    </location>
</feature>
<name>A0A6J1N900_BICAN</name>